<sequence>MPTDQTTETLPDTADKQHLLTIAPVIVTACPDLHEEAHVMATEILKKHGITGLDPDQVWWHRFGNVTASSTQTFLGWEHYPKPSQSMTLTQLVIHRYYVTDQDYFDQLDCYGGFYTADATASIYNETNEVRMYPSAVLKDFWHETFSDRYRDKLNAYWSAHFDDYRTLAKCNYLSKAVEARENGTLQEEEFQTVIRAVAADKCWPISLETLRAQTSAPTDLRVCALDVAGHVATDILRIDDGSGRQITYVPGATEAFHVHPTLTDMHWWILLQMNDDARYTEFMTHFPLSVRQEIHDNITPLMNQLVGTWGKYDHHLINQKNITISGDAFSWLSRNVQSAMSQEADLSLVTNGQLRKGMWLGYLSAGLHVFGPLALLGWPIALPVIGASIASMGLNIDKAVNGKTVTERKAGVKGAVLAGINLLFNLPLLKEVDVLEEVGASAEAAEAAEMARLRETNNPAEPIGTQEQELSDGSERATTQLPEFIPLKPAPAQNLEVPEHWQSNEILESEAPLATSGKFQGIYSLNSNPSTAIMMNDAAYYVRYETDINGGGTWAIIDPANPHASSGSIPVRLNADGEWELTPKSGLKGGGKDDLAAVPGPSRFPDHVRPPEALRVPSTKYDTSNGRSLNFLGLGKKETHIKIINLPNGRIQGVTPYEEFVAGHRTALLRDARAFFSKENFFASLPARPVQPVITPSMTVPELIQEIFDASPGLVIGEGQDRIASMRFLIENMQTLARQGVKTIYMHRLLNDFNQMDLNIFGRSATMDGMLEKYLKQLQSDPAGQFTPLEVVKAARENGIRIQATDCLASYRYPESSLIDVQEQSIKNYLTTTIMRANEALGRSGKWVVLTGQENTNTFRGIAGLSEMNGGIGLRIEEVLPERSLHIEIDHGIEVGRNASPPPVNYHGDFDTLYADISLQVPMPMLQRTPDGIAQLLFRQGMFTFKESDGTWTLIHRSRTGLITETLVERTADGQYLVNRPAWTDIHQKPYPNLISLSHALTGMGMKLEGRLPV</sequence>
<feature type="region of interest" description="Disordered" evidence="1">
    <location>
        <begin position="602"/>
        <end position="621"/>
    </location>
</feature>
<dbReference type="InterPro" id="IPR046673">
    <property type="entry name" value="ToxA_N"/>
</dbReference>
<accession>A0A2S8HTL6</accession>
<name>A0A2S8HTL6_9PSED</name>
<evidence type="ECO:0000259" key="2">
    <source>
        <dbReference type="Pfam" id="PF20178"/>
    </source>
</evidence>
<evidence type="ECO:0000256" key="1">
    <source>
        <dbReference type="SAM" id="MobiDB-lite"/>
    </source>
</evidence>
<dbReference type="EMBL" id="PUIN01000002">
    <property type="protein sequence ID" value="PQP05907.1"/>
    <property type="molecule type" value="Genomic_DNA"/>
</dbReference>
<reference evidence="3 4" key="1">
    <citation type="submission" date="2018-02" db="EMBL/GenBank/DDBJ databases">
        <title>Draft genome sequencing of Pseudomonas frederiksbergensis 11-D3.</title>
        <authorList>
            <person name="Zheng B.-X."/>
        </authorList>
    </citation>
    <scope>NUCLEOTIDE SEQUENCE [LARGE SCALE GENOMIC DNA]</scope>
    <source>
        <strain evidence="3 4">11-D3</strain>
    </source>
</reference>
<dbReference type="RefSeq" id="WP_105340241.1">
    <property type="nucleotide sequence ID" value="NZ_PUIN01000002.1"/>
</dbReference>
<protein>
    <recommendedName>
        <fullName evidence="2">Dermonecrotic toxin N-terminal domain-containing protein</fullName>
    </recommendedName>
</protein>
<dbReference type="Gene3D" id="3.40.50.11550">
    <property type="match status" value="1"/>
</dbReference>
<organism evidence="3 4">
    <name type="scientific">Pseudomonas frederiksbergensis</name>
    <dbReference type="NCBI Taxonomy" id="104087"/>
    <lineage>
        <taxon>Bacteria</taxon>
        <taxon>Pseudomonadati</taxon>
        <taxon>Pseudomonadota</taxon>
        <taxon>Gammaproteobacteria</taxon>
        <taxon>Pseudomonadales</taxon>
        <taxon>Pseudomonadaceae</taxon>
        <taxon>Pseudomonas</taxon>
    </lineage>
</organism>
<dbReference type="Pfam" id="PF20178">
    <property type="entry name" value="ToxA_N"/>
    <property type="match status" value="1"/>
</dbReference>
<evidence type="ECO:0000313" key="3">
    <source>
        <dbReference type="EMBL" id="PQP05907.1"/>
    </source>
</evidence>
<feature type="domain" description="Dermonecrotic toxin N-terminal" evidence="2">
    <location>
        <begin position="29"/>
        <end position="289"/>
    </location>
</feature>
<evidence type="ECO:0000313" key="4">
    <source>
        <dbReference type="Proteomes" id="UP000239687"/>
    </source>
</evidence>
<dbReference type="Proteomes" id="UP000239687">
    <property type="component" value="Unassembled WGS sequence"/>
</dbReference>
<dbReference type="SUPFAM" id="SSF159501">
    <property type="entry name" value="EreA/ChaN-like"/>
    <property type="match status" value="1"/>
</dbReference>
<dbReference type="AlphaFoldDB" id="A0A2S8HTL6"/>
<gene>
    <name evidence="3" type="ORF">C5612_04530</name>
</gene>
<dbReference type="CDD" id="cd14729">
    <property type="entry name" value="RtxA-like"/>
    <property type="match status" value="1"/>
</dbReference>
<proteinExistence type="predicted"/>
<comment type="caution">
    <text evidence="3">The sequence shown here is derived from an EMBL/GenBank/DDBJ whole genome shotgun (WGS) entry which is preliminary data.</text>
</comment>